<evidence type="ECO:0000256" key="3">
    <source>
        <dbReference type="ARBA" id="ARBA00022490"/>
    </source>
</evidence>
<keyword evidence="8" id="KW-1185">Reference proteome</keyword>
<dbReference type="AlphaFoldDB" id="A0ABD1FTF0"/>
<protein>
    <recommendedName>
        <fullName evidence="6">Essential protein Yae1 N-terminal domain-containing protein</fullName>
    </recommendedName>
</protein>
<organism evidence="7 8">
    <name type="scientific">Salvia divinorum</name>
    <name type="common">Maria pastora</name>
    <name type="synonym">Diviner's sage</name>
    <dbReference type="NCBI Taxonomy" id="28513"/>
    <lineage>
        <taxon>Eukaryota</taxon>
        <taxon>Viridiplantae</taxon>
        <taxon>Streptophyta</taxon>
        <taxon>Embryophyta</taxon>
        <taxon>Tracheophyta</taxon>
        <taxon>Spermatophyta</taxon>
        <taxon>Magnoliopsida</taxon>
        <taxon>eudicotyledons</taxon>
        <taxon>Gunneridae</taxon>
        <taxon>Pentapetalae</taxon>
        <taxon>asterids</taxon>
        <taxon>lamiids</taxon>
        <taxon>Lamiales</taxon>
        <taxon>Lamiaceae</taxon>
        <taxon>Nepetoideae</taxon>
        <taxon>Mentheae</taxon>
        <taxon>Salviinae</taxon>
        <taxon>Salvia</taxon>
        <taxon>Salvia subgen. Calosphace</taxon>
    </lineage>
</organism>
<feature type="region of interest" description="Disordered" evidence="5">
    <location>
        <begin position="175"/>
        <end position="195"/>
    </location>
</feature>
<keyword evidence="4" id="KW-0539">Nucleus</keyword>
<reference evidence="7 8" key="1">
    <citation type="submission" date="2024-06" db="EMBL/GenBank/DDBJ databases">
        <title>A chromosome level genome sequence of Diviner's sage (Salvia divinorum).</title>
        <authorList>
            <person name="Ford S.A."/>
            <person name="Ro D.-K."/>
            <person name="Ness R.W."/>
            <person name="Phillips M.A."/>
        </authorList>
    </citation>
    <scope>NUCLEOTIDE SEQUENCE [LARGE SCALE GENOMIC DNA]</scope>
    <source>
        <strain evidence="7">SAF-2024a</strain>
        <tissue evidence="7">Leaf</tissue>
    </source>
</reference>
<dbReference type="PANTHER" id="PTHR18829">
    <property type="entry name" value="PROTEIN YAE1 HOMOLOG"/>
    <property type="match status" value="1"/>
</dbReference>
<proteinExistence type="predicted"/>
<dbReference type="EMBL" id="JBEAFC010000012">
    <property type="protein sequence ID" value="KAL1535108.1"/>
    <property type="molecule type" value="Genomic_DNA"/>
</dbReference>
<evidence type="ECO:0000256" key="1">
    <source>
        <dbReference type="ARBA" id="ARBA00004123"/>
    </source>
</evidence>
<comment type="caution">
    <text evidence="7">The sequence shown here is derived from an EMBL/GenBank/DDBJ whole genome shotgun (WGS) entry which is preliminary data.</text>
</comment>
<evidence type="ECO:0000256" key="4">
    <source>
        <dbReference type="ARBA" id="ARBA00023242"/>
    </source>
</evidence>
<evidence type="ECO:0000313" key="7">
    <source>
        <dbReference type="EMBL" id="KAL1535108.1"/>
    </source>
</evidence>
<sequence>MKIISFHIQKHGSIANDLYSNILESSSVDSDRRMNTVQVNDNFHESDADDLWYDDDSCEDSVEKSGKALDMDREWRRRHDQFHTLGYRDGLIAGKEAALQEGFNIGFKDSVLTGYNWGRVRGISSAMASLPSALKEKLVETEETRKRIQQLHESVQCISSTESLKLFYEDQRRKSLKQETAEPSSSETNQSSDAGVLENYQVQLQSILHESPLVEGHLKITP</sequence>
<dbReference type="PANTHER" id="PTHR18829:SF0">
    <property type="entry name" value="PROTEIN YAE1 HOMOLOG"/>
    <property type="match status" value="1"/>
</dbReference>
<feature type="compositionally biased region" description="Polar residues" evidence="5">
    <location>
        <begin position="181"/>
        <end position="193"/>
    </location>
</feature>
<accession>A0ABD1FTF0</accession>
<dbReference type="InterPro" id="IPR019191">
    <property type="entry name" value="Essential_protein_Yae1_N"/>
</dbReference>
<dbReference type="GO" id="GO:0005737">
    <property type="term" value="C:cytoplasm"/>
    <property type="evidence" value="ECO:0007669"/>
    <property type="project" value="UniProtKB-SubCell"/>
</dbReference>
<name>A0ABD1FTF0_SALDI</name>
<feature type="domain" description="Essential protein Yae1 N-terminal" evidence="6">
    <location>
        <begin position="86"/>
        <end position="123"/>
    </location>
</feature>
<dbReference type="GO" id="GO:0005634">
    <property type="term" value="C:nucleus"/>
    <property type="evidence" value="ECO:0007669"/>
    <property type="project" value="UniProtKB-SubCell"/>
</dbReference>
<dbReference type="Pfam" id="PF09811">
    <property type="entry name" value="Yae1_N"/>
    <property type="match status" value="1"/>
</dbReference>
<dbReference type="Proteomes" id="UP001567538">
    <property type="component" value="Unassembled WGS sequence"/>
</dbReference>
<evidence type="ECO:0000256" key="2">
    <source>
        <dbReference type="ARBA" id="ARBA00004496"/>
    </source>
</evidence>
<evidence type="ECO:0000313" key="8">
    <source>
        <dbReference type="Proteomes" id="UP001567538"/>
    </source>
</evidence>
<keyword evidence="3" id="KW-0963">Cytoplasm</keyword>
<dbReference type="InterPro" id="IPR038881">
    <property type="entry name" value="Yae1-like"/>
</dbReference>
<comment type="subcellular location">
    <subcellularLocation>
        <location evidence="2">Cytoplasm</location>
    </subcellularLocation>
    <subcellularLocation>
        <location evidence="1">Nucleus</location>
    </subcellularLocation>
</comment>
<evidence type="ECO:0000256" key="5">
    <source>
        <dbReference type="SAM" id="MobiDB-lite"/>
    </source>
</evidence>
<gene>
    <name evidence="7" type="ORF">AAHA92_31199</name>
</gene>
<evidence type="ECO:0000259" key="6">
    <source>
        <dbReference type="Pfam" id="PF09811"/>
    </source>
</evidence>